<evidence type="ECO:0000256" key="11">
    <source>
        <dbReference type="ARBA" id="ARBA00023180"/>
    </source>
</evidence>
<evidence type="ECO:0000313" key="15">
    <source>
        <dbReference type="EMBL" id="CAH0579284.1"/>
    </source>
</evidence>
<dbReference type="PANTHER" id="PTHR48438">
    <property type="entry name" value="ALPHA-(1,3)-FUCOSYLTRANSFERASE C-RELATED"/>
    <property type="match status" value="1"/>
</dbReference>
<dbReference type="InterPro" id="IPR031481">
    <property type="entry name" value="Glyco_tran_10_N"/>
</dbReference>
<organism evidence="15 16">
    <name type="scientific">Chrysodeixis includens</name>
    <name type="common">Soybean looper</name>
    <name type="synonym">Pseudoplusia includens</name>
    <dbReference type="NCBI Taxonomy" id="689277"/>
    <lineage>
        <taxon>Eukaryota</taxon>
        <taxon>Metazoa</taxon>
        <taxon>Ecdysozoa</taxon>
        <taxon>Arthropoda</taxon>
        <taxon>Hexapoda</taxon>
        <taxon>Insecta</taxon>
        <taxon>Pterygota</taxon>
        <taxon>Neoptera</taxon>
        <taxon>Endopterygota</taxon>
        <taxon>Lepidoptera</taxon>
        <taxon>Glossata</taxon>
        <taxon>Ditrysia</taxon>
        <taxon>Noctuoidea</taxon>
        <taxon>Noctuidae</taxon>
        <taxon>Plusiinae</taxon>
        <taxon>Chrysodeixis</taxon>
    </lineage>
</organism>
<dbReference type="InterPro" id="IPR055270">
    <property type="entry name" value="Glyco_tran_10_C"/>
</dbReference>
<feature type="domain" description="Fucosyltransferase C-terminal" evidence="13">
    <location>
        <begin position="246"/>
        <end position="428"/>
    </location>
</feature>
<evidence type="ECO:0000256" key="7">
    <source>
        <dbReference type="ARBA" id="ARBA00022968"/>
    </source>
</evidence>
<feature type="domain" description="Fucosyltransferase N-terminal" evidence="14">
    <location>
        <begin position="100"/>
        <end position="218"/>
    </location>
</feature>
<dbReference type="GO" id="GO:0032580">
    <property type="term" value="C:Golgi cisterna membrane"/>
    <property type="evidence" value="ECO:0007669"/>
    <property type="project" value="UniProtKB-SubCell"/>
</dbReference>
<dbReference type="OrthoDB" id="427096at2759"/>
<evidence type="ECO:0000256" key="8">
    <source>
        <dbReference type="ARBA" id="ARBA00022989"/>
    </source>
</evidence>
<keyword evidence="10" id="KW-0472">Membrane</keyword>
<dbReference type="EC" id="2.4.1.-" evidence="12"/>
<evidence type="ECO:0000256" key="1">
    <source>
        <dbReference type="ARBA" id="ARBA00004447"/>
    </source>
</evidence>
<dbReference type="Pfam" id="PF17039">
    <property type="entry name" value="Glyco_tran_10_N"/>
    <property type="match status" value="1"/>
</dbReference>
<dbReference type="Gene3D" id="3.40.50.11660">
    <property type="entry name" value="Glycosyl transferase family 10, C-terminal domain"/>
    <property type="match status" value="1"/>
</dbReference>
<accession>A0A9P0FPB7</accession>
<dbReference type="GO" id="GO:0008417">
    <property type="term" value="F:fucosyltransferase activity"/>
    <property type="evidence" value="ECO:0007669"/>
    <property type="project" value="InterPro"/>
</dbReference>
<dbReference type="PANTHER" id="PTHR48438:SF1">
    <property type="entry name" value="ALPHA-(1,3)-FUCOSYLTRANSFERASE C-RELATED"/>
    <property type="match status" value="1"/>
</dbReference>
<evidence type="ECO:0000256" key="9">
    <source>
        <dbReference type="ARBA" id="ARBA00023034"/>
    </source>
</evidence>
<comment type="similarity">
    <text evidence="3 12">Belongs to the glycosyltransferase 10 family.</text>
</comment>
<keyword evidence="4 12" id="KW-0328">Glycosyltransferase</keyword>
<dbReference type="InterPro" id="IPR038577">
    <property type="entry name" value="GT10-like_C_sf"/>
</dbReference>
<evidence type="ECO:0000256" key="4">
    <source>
        <dbReference type="ARBA" id="ARBA00022676"/>
    </source>
</evidence>
<evidence type="ECO:0000256" key="12">
    <source>
        <dbReference type="RuleBase" id="RU003832"/>
    </source>
</evidence>
<evidence type="ECO:0000259" key="14">
    <source>
        <dbReference type="Pfam" id="PF17039"/>
    </source>
</evidence>
<dbReference type="SUPFAM" id="SSF53756">
    <property type="entry name" value="UDP-Glycosyltransferase/glycogen phosphorylase"/>
    <property type="match status" value="1"/>
</dbReference>
<name>A0A9P0FPB7_CHRIL</name>
<keyword evidence="11" id="KW-0325">Glycoprotein</keyword>
<keyword evidence="6 12" id="KW-0812">Transmembrane</keyword>
<keyword evidence="9 12" id="KW-0333">Golgi apparatus</keyword>
<dbReference type="EMBL" id="LR824013">
    <property type="protein sequence ID" value="CAH0579284.1"/>
    <property type="molecule type" value="Genomic_DNA"/>
</dbReference>
<proteinExistence type="inferred from homology"/>
<keyword evidence="16" id="KW-1185">Reference proteome</keyword>
<evidence type="ECO:0000259" key="13">
    <source>
        <dbReference type="Pfam" id="PF00852"/>
    </source>
</evidence>
<keyword evidence="5 12" id="KW-0808">Transferase</keyword>
<evidence type="ECO:0000256" key="5">
    <source>
        <dbReference type="ARBA" id="ARBA00022679"/>
    </source>
</evidence>
<dbReference type="Proteomes" id="UP001154114">
    <property type="component" value="Chromosome 10"/>
</dbReference>
<protein>
    <recommendedName>
        <fullName evidence="12">Fucosyltransferase</fullName>
        <ecNumber evidence="12">2.4.1.-</ecNumber>
    </recommendedName>
</protein>
<evidence type="ECO:0000256" key="2">
    <source>
        <dbReference type="ARBA" id="ARBA00004922"/>
    </source>
</evidence>
<evidence type="ECO:0000256" key="6">
    <source>
        <dbReference type="ARBA" id="ARBA00022692"/>
    </source>
</evidence>
<sequence length="443" mass="51464">MSTMTHSFLYMFKKRFVKVGLIVILCLFVLMICGPSIYDIQPSKHPVFSELDTREYSIKVHRSVVQEFYENRQFWPNSKLGAILFKREPIPDPNPNENRTFMILVWKHWEWLKKRHVENFGKASEEDILSGCSVTNCQFTGEDSKIDTADAVIVHLQKGDIPHVENRNPDQRWIYLTDESPRNSFSLSRTKYDSESLQDIFNWSMTYRSDADVPVPYGRTIGYDEPIMESFGLNDIPSLIPYWEQKQKEVPATILMSNCAVKARNEVLAELKKYVKVDVYGGCSDVLEHKNSCPGHFKADCDPISTYLFYLVLENSNCFQYLTEKVFYNAYSKGAVPIIYGPSKADCETLLPPNSYLYIDKMANVEDIAKEVLMLSENIELYLSMHLWRNNFQIVNEHGYFGTKSYHLCRICEALNYNDGCKKVYSKVDIDWYLNSTLTCKRM</sequence>
<dbReference type="AlphaFoldDB" id="A0A9P0FPB7"/>
<dbReference type="InterPro" id="IPR001503">
    <property type="entry name" value="Glyco_trans_10"/>
</dbReference>
<dbReference type="Pfam" id="PF00852">
    <property type="entry name" value="Glyco_transf_10"/>
    <property type="match status" value="1"/>
</dbReference>
<evidence type="ECO:0000313" key="16">
    <source>
        <dbReference type="Proteomes" id="UP001154114"/>
    </source>
</evidence>
<comment type="pathway">
    <text evidence="2">Protein modification; protein glycosylation.</text>
</comment>
<gene>
    <name evidence="15" type="ORF">CINC_LOCUS1069</name>
</gene>
<keyword evidence="8" id="KW-1133">Transmembrane helix</keyword>
<keyword evidence="7" id="KW-0735">Signal-anchor</keyword>
<evidence type="ECO:0000256" key="10">
    <source>
        <dbReference type="ARBA" id="ARBA00023136"/>
    </source>
</evidence>
<reference evidence="15" key="1">
    <citation type="submission" date="2021-12" db="EMBL/GenBank/DDBJ databases">
        <authorList>
            <person name="King R."/>
        </authorList>
    </citation>
    <scope>NUCLEOTIDE SEQUENCE</scope>
</reference>
<evidence type="ECO:0000256" key="3">
    <source>
        <dbReference type="ARBA" id="ARBA00008919"/>
    </source>
</evidence>
<comment type="subcellular location">
    <subcellularLocation>
        <location evidence="1 12">Golgi apparatus</location>
        <location evidence="1 12">Golgi stack membrane</location>
        <topology evidence="1 12">Single-pass type II membrane protein</topology>
    </subcellularLocation>
</comment>